<dbReference type="SUPFAM" id="SSF52540">
    <property type="entry name" value="P-loop containing nucleoside triphosphate hydrolases"/>
    <property type="match status" value="1"/>
</dbReference>
<dbReference type="Gene3D" id="3.40.50.300">
    <property type="entry name" value="P-loop containing nucleotide triphosphate hydrolases"/>
    <property type="match status" value="1"/>
</dbReference>
<keyword evidence="5" id="KW-0547">Nucleotide-binding</keyword>
<evidence type="ECO:0000256" key="2">
    <source>
        <dbReference type="ARBA" id="ARBA00022967"/>
    </source>
</evidence>
<evidence type="ECO:0000313" key="5">
    <source>
        <dbReference type="EMBL" id="MBX8632453.1"/>
    </source>
</evidence>
<accession>A0A8J7YTL1</accession>
<evidence type="ECO:0000313" key="6">
    <source>
        <dbReference type="Proteomes" id="UP000716004"/>
    </source>
</evidence>
<dbReference type="InterPro" id="IPR027417">
    <property type="entry name" value="P-loop_NTPase"/>
</dbReference>
<comment type="caution">
    <text evidence="5">The sequence shown here is derived from an EMBL/GenBank/DDBJ whole genome shotgun (WGS) entry which is preliminary data.</text>
</comment>
<dbReference type="GO" id="GO:0005524">
    <property type="term" value="F:ATP binding"/>
    <property type="evidence" value="ECO:0007669"/>
    <property type="project" value="UniProtKB-KW"/>
</dbReference>
<evidence type="ECO:0000256" key="3">
    <source>
        <dbReference type="ARBA" id="ARBA00023136"/>
    </source>
</evidence>
<dbReference type="PANTHER" id="PTHR43875:SF15">
    <property type="entry name" value="TREHALOSE IMPORT ATP-BINDING PROTEIN SUGC"/>
    <property type="match status" value="1"/>
</dbReference>
<feature type="domain" description="ABC transporter" evidence="4">
    <location>
        <begin position="23"/>
        <end position="145"/>
    </location>
</feature>
<evidence type="ECO:0000259" key="4">
    <source>
        <dbReference type="Pfam" id="PF00005"/>
    </source>
</evidence>
<keyword evidence="1" id="KW-1003">Cell membrane</keyword>
<evidence type="ECO:0000256" key="1">
    <source>
        <dbReference type="ARBA" id="ARBA00022475"/>
    </source>
</evidence>
<gene>
    <name evidence="5" type="ORF">J9259_08085</name>
</gene>
<proteinExistence type="predicted"/>
<dbReference type="AlphaFoldDB" id="A0A8J7YTL1"/>
<dbReference type="EMBL" id="JAGVSJ010000028">
    <property type="protein sequence ID" value="MBX8632453.1"/>
    <property type="molecule type" value="Genomic_DNA"/>
</dbReference>
<dbReference type="InterPro" id="IPR003439">
    <property type="entry name" value="ABC_transporter-like_ATP-bd"/>
</dbReference>
<reference evidence="5" key="1">
    <citation type="submission" date="2021-04" db="EMBL/GenBank/DDBJ databases">
        <title>Genomic insights into ecological role and evolution of a novel Thermoplasmata order Candidatus Sysuiplasmatales.</title>
        <authorList>
            <person name="Yuan Y."/>
        </authorList>
    </citation>
    <scope>NUCLEOTIDE SEQUENCE</scope>
    <source>
        <strain evidence="5">YP2-bin.285</strain>
    </source>
</reference>
<dbReference type="InterPro" id="IPR047641">
    <property type="entry name" value="ABC_transpr_MalK/UgpC-like"/>
</dbReference>
<dbReference type="PANTHER" id="PTHR43875">
    <property type="entry name" value="MALTODEXTRIN IMPORT ATP-BINDING PROTEIN MSMX"/>
    <property type="match status" value="1"/>
</dbReference>
<keyword evidence="2" id="KW-1278">Translocase</keyword>
<sequence>MKDGTPKLELRKVSKRYGKVNVLDEIDLSVGENEFFAVLGPSGSGKSTLLKVIIGVEAPDSGRIFIDGKDVTDIPPNKRNVAVVFQSYALYPNMTVFQNIAFPLKMRRFTEKRISEKVRDAAERLGITEILDKNVTKISGGQKQRT</sequence>
<dbReference type="Pfam" id="PF00005">
    <property type="entry name" value="ABC_tran"/>
    <property type="match status" value="1"/>
</dbReference>
<dbReference type="GO" id="GO:0016887">
    <property type="term" value="F:ATP hydrolysis activity"/>
    <property type="evidence" value="ECO:0007669"/>
    <property type="project" value="InterPro"/>
</dbReference>
<feature type="non-terminal residue" evidence="5">
    <location>
        <position position="146"/>
    </location>
</feature>
<dbReference type="GO" id="GO:0055052">
    <property type="term" value="C:ATP-binding cassette (ABC) transporter complex, substrate-binding subunit-containing"/>
    <property type="evidence" value="ECO:0007669"/>
    <property type="project" value="TreeGrafter"/>
</dbReference>
<dbReference type="Proteomes" id="UP000716004">
    <property type="component" value="Unassembled WGS sequence"/>
</dbReference>
<name>A0A8J7YTL1_9ARCH</name>
<keyword evidence="5" id="KW-0067">ATP-binding</keyword>
<organism evidence="5 6">
    <name type="scientific">Candidatus Sysuiplasma superficiale</name>
    <dbReference type="NCBI Taxonomy" id="2823368"/>
    <lineage>
        <taxon>Archaea</taxon>
        <taxon>Methanobacteriati</taxon>
        <taxon>Thermoplasmatota</taxon>
        <taxon>Thermoplasmata</taxon>
        <taxon>Candidatus Sysuiplasmatales</taxon>
        <taxon>Candidatus Sysuiplasmataceae</taxon>
        <taxon>Candidatus Sysuiplasma</taxon>
    </lineage>
</organism>
<protein>
    <submittedName>
        <fullName evidence="5">ABC transporter ATP-binding protein</fullName>
    </submittedName>
</protein>
<keyword evidence="3" id="KW-0472">Membrane</keyword>